<dbReference type="PROSITE" id="PS50902">
    <property type="entry name" value="FLAVODOXIN_LIKE"/>
    <property type="match status" value="1"/>
</dbReference>
<keyword evidence="5" id="KW-0349">Heme</keyword>
<evidence type="ECO:0000256" key="15">
    <source>
        <dbReference type="ARBA" id="ARBA00049433"/>
    </source>
</evidence>
<dbReference type="GO" id="GO:0010181">
    <property type="term" value="F:FMN binding"/>
    <property type="evidence" value="ECO:0007669"/>
    <property type="project" value="InterPro"/>
</dbReference>
<evidence type="ECO:0000256" key="10">
    <source>
        <dbReference type="ARBA" id="ARBA00022857"/>
    </source>
</evidence>
<keyword evidence="11" id="KW-0560">Oxidoreductase</keyword>
<dbReference type="InterPro" id="IPR001709">
    <property type="entry name" value="Flavoprot_Pyr_Nucl_cyt_Rdtase"/>
</dbReference>
<dbReference type="InterPro" id="IPR036119">
    <property type="entry name" value="NOS_N_sf"/>
</dbReference>
<dbReference type="InterPro" id="IPR008254">
    <property type="entry name" value="Flavodoxin/NO_synth"/>
</dbReference>
<dbReference type="InterPro" id="IPR004030">
    <property type="entry name" value="NOS_N"/>
</dbReference>
<evidence type="ECO:0000256" key="4">
    <source>
        <dbReference type="ARBA" id="ARBA00012229"/>
    </source>
</evidence>
<dbReference type="InterPro" id="IPR017938">
    <property type="entry name" value="Riboflavin_synthase-like_b-brl"/>
</dbReference>
<evidence type="ECO:0000256" key="16">
    <source>
        <dbReference type="SAM" id="MobiDB-lite"/>
    </source>
</evidence>
<evidence type="ECO:0000256" key="9">
    <source>
        <dbReference type="ARBA" id="ARBA00022827"/>
    </source>
</evidence>
<proteinExistence type="inferred from homology"/>
<evidence type="ECO:0000256" key="3">
    <source>
        <dbReference type="ARBA" id="ARBA00006401"/>
    </source>
</evidence>
<dbReference type="Gene3D" id="1.20.990.10">
    <property type="entry name" value="NADPH-cytochrome p450 Reductase, Chain A, domain 3"/>
    <property type="match status" value="1"/>
</dbReference>
<dbReference type="SUPFAM" id="SSF56512">
    <property type="entry name" value="Nitric oxide (NO) synthase oxygenase domain"/>
    <property type="match status" value="1"/>
</dbReference>
<feature type="compositionally biased region" description="Polar residues" evidence="16">
    <location>
        <begin position="1184"/>
        <end position="1194"/>
    </location>
</feature>
<evidence type="ECO:0000259" key="19">
    <source>
        <dbReference type="PROSITE" id="PS51384"/>
    </source>
</evidence>
<sequence length="1370" mass="155441">MNTFSVHDPAHSRGPDLAPATVSAIQDELAAMPLLTAPEKVLVKDVWNKFLAFQDMLVELFFERLLHENPDLADRLGDSVDLVPGYFAQLFDQSVRQLIPQTERILRESYRGVYPSQPAHHQPIDQQIALLTDLGMRPVHWISARRVWMWTIAQVPHLEDYDRDNIARGNESAFYRFFSLHLLPTAFDVDRAYASMLTPDMVQVMRKSCEIMAANALSTGTEFYQELFQTQPDLLPYFGRTDVDGLAEHLMHTLVFLTRSLEAGRDVATELRDLGRTHLRAGIPPEAYPKLVAPMLAVMKRHLPNFSAEQEQAWSMLLIRVSHVLQQPMISVQRLLASAREFIDQLAAELEWTQADRIRRWGEVEREIRATGTYTQTYDELSYGAQLAWRNATKCIGRISWRNMLVRDMRHVNDPDAMFRECVEHMRLATNGGIIQTVMTVFRPKKPAERWGPRIWNSQYVRFAAYEQPDGSILGDPANLKLTQAIVRQGWTPPADKTAFDYLPLVIDVPGQQPRLYSFQPDDVLRVTLEHPQYPAFDALNLQWCAVPAITNFRLDIGGVQYGCVPFNGWFMETEIARNLWEEGRYNLAEPIARSFNLDTSSALWHDRAFLELNAAVLHSFTKARVTLVDHQTAARQFMTHDQREKRAGRECPAQWSWVVPSAGGSTTPVWHHEMRDFYLNPSFHYAADRWSVIDDQYVMADDHVMASTPVAQRLLILYGSETGTSESYAHQTARRLSRYHPRVMALDEYDLTQLPQEQWLLIISSTFRKGELPANAQRFYTQIRQLPDGALSKLHFAVLALGNTVYPHFCAAGIMLDQQLARLGANRAAALHKADEINGQAATFRQWLGLVARLLGEDPSRSTEEQTSRADWKLQVSFVDAEHVDSAETDKRLHRHPGVDVPVITNRELLKEVIVGSRSTRFIAFDISETGLTYETGDHVVIYPHNPPELVERICRQINVDADAYFYTSLTTPEGADVLGDHTYPAPVRVGDVLIKDLDLSLREPYDELVDALLAAAQNPAERAMLASWSELLNRDEYDADGQALKKHMADAFMSVCDLLDAFPSAPLTFGQLIELLPRQRPRLYSISSCSLVYPTEIHVTVGVVQITTDEGYTRPGLCSNYLARLTTGDHVRLSVRTSNFRPPRDPQAPMLMVGPGTGLSPLVGFLQHREVQLRMLRQAQQSASGHTLSDAPSATLKYPGSPLLKARNGRPKTGWSSARPGETRLFFGCRNLNDYLYQQELETWHEEGILTHLDVAFSRLGEDRIYVQDLMGRQGAAIWEVLSQPDCHYYVCGDAKMADDVFAVLLNVARTYGGLSATEAVEFFRTMQHENRFFMDVWGVLLNFKQSMAEVQAAKYTQGERWLMDRIG</sequence>
<feature type="domain" description="Globin" evidence="17">
    <location>
        <begin position="196"/>
        <end position="330"/>
    </location>
</feature>
<organism evidence="20 21">
    <name type="scientific">Spirosoma sordidisoli</name>
    <dbReference type="NCBI Taxonomy" id="2502893"/>
    <lineage>
        <taxon>Bacteria</taxon>
        <taxon>Pseudomonadati</taxon>
        <taxon>Bacteroidota</taxon>
        <taxon>Cytophagia</taxon>
        <taxon>Cytophagales</taxon>
        <taxon>Cytophagaceae</taxon>
        <taxon>Spirosoma</taxon>
    </lineage>
</organism>
<dbReference type="InterPro" id="IPR017927">
    <property type="entry name" value="FAD-bd_FR_type"/>
</dbReference>
<keyword evidence="6" id="KW-0285">Flavoprotein</keyword>
<dbReference type="GO" id="GO:0020037">
    <property type="term" value="F:heme binding"/>
    <property type="evidence" value="ECO:0007669"/>
    <property type="project" value="InterPro"/>
</dbReference>
<dbReference type="Pfam" id="PF00175">
    <property type="entry name" value="NAD_binding_1"/>
    <property type="match status" value="1"/>
</dbReference>
<dbReference type="Gene3D" id="3.90.1230.10">
    <property type="entry name" value="Nitric Oxide Synthase, Chain A, domain 3"/>
    <property type="match status" value="1"/>
</dbReference>
<keyword evidence="8" id="KW-0479">Metal-binding</keyword>
<dbReference type="InterPro" id="IPR050607">
    <property type="entry name" value="NOS"/>
</dbReference>
<reference evidence="20 21" key="1">
    <citation type="submission" date="2019-01" db="EMBL/GenBank/DDBJ databases">
        <title>Spirosoma flava sp. nov., a propanil-degrading bacterium isolated from herbicide-contaminated soil.</title>
        <authorList>
            <person name="Zhang L."/>
            <person name="Jiang J.-D."/>
        </authorList>
    </citation>
    <scope>NUCLEOTIDE SEQUENCE [LARGE SCALE GENOMIC DNA]</scope>
    <source>
        <strain evidence="20 21">TY50</strain>
    </source>
</reference>
<keyword evidence="12" id="KW-0408">Iron</keyword>
<accession>A0A4V1RVV4</accession>
<comment type="cofactor">
    <cofactor evidence="1">
        <name>FMN</name>
        <dbReference type="ChEBI" id="CHEBI:58210"/>
    </cofactor>
</comment>
<keyword evidence="9" id="KW-0274">FAD</keyword>
<evidence type="ECO:0000259" key="18">
    <source>
        <dbReference type="PROSITE" id="PS50902"/>
    </source>
</evidence>
<dbReference type="PRINTS" id="PR00371">
    <property type="entry name" value="FPNCR"/>
</dbReference>
<evidence type="ECO:0000256" key="14">
    <source>
        <dbReference type="ARBA" id="ARBA00048649"/>
    </source>
</evidence>
<dbReference type="Pfam" id="PF00667">
    <property type="entry name" value="FAD_binding_1"/>
    <property type="match status" value="1"/>
</dbReference>
<dbReference type="GO" id="GO:0019825">
    <property type="term" value="F:oxygen binding"/>
    <property type="evidence" value="ECO:0007669"/>
    <property type="project" value="InterPro"/>
</dbReference>
<dbReference type="Gene3D" id="3.40.50.360">
    <property type="match status" value="1"/>
</dbReference>
<dbReference type="EC" id="1.14.12.17" evidence="4"/>
<keyword evidence="13" id="KW-0520">NAD</keyword>
<dbReference type="Pfam" id="PF02898">
    <property type="entry name" value="NO_synthase"/>
    <property type="match status" value="1"/>
</dbReference>
<dbReference type="InterPro" id="IPR044944">
    <property type="entry name" value="NOS_dom_3"/>
</dbReference>
<evidence type="ECO:0000256" key="12">
    <source>
        <dbReference type="ARBA" id="ARBA00023004"/>
    </source>
</evidence>
<dbReference type="InterPro" id="IPR039261">
    <property type="entry name" value="FNR_nucleotide-bd"/>
</dbReference>
<dbReference type="RefSeq" id="WP_129603966.1">
    <property type="nucleotide sequence ID" value="NZ_SBLB01000006.1"/>
</dbReference>
<dbReference type="PANTHER" id="PTHR43410">
    <property type="entry name" value="NITRIC OXIDE SYNTHASE OXYGENASE"/>
    <property type="match status" value="1"/>
</dbReference>
<comment type="similarity">
    <text evidence="3">In the C-terminal section; belongs to the flavoprotein pyridine nucleotide cytochrome reductase family.</text>
</comment>
<keyword evidence="21" id="KW-1185">Reference proteome</keyword>
<protein>
    <recommendedName>
        <fullName evidence="4">nitric oxide dioxygenase</fullName>
        <ecNumber evidence="4">1.14.12.17</ecNumber>
    </recommendedName>
</protein>
<dbReference type="Gene3D" id="1.10.490.10">
    <property type="entry name" value="Globins"/>
    <property type="match status" value="1"/>
</dbReference>
<dbReference type="InterPro" id="IPR003097">
    <property type="entry name" value="CysJ-like_FAD-binding"/>
</dbReference>
<evidence type="ECO:0000313" key="21">
    <source>
        <dbReference type="Proteomes" id="UP000290407"/>
    </source>
</evidence>
<dbReference type="PRINTS" id="PR00369">
    <property type="entry name" value="FLAVODOXIN"/>
</dbReference>
<dbReference type="InterPro" id="IPR001433">
    <property type="entry name" value="OxRdtase_FAD/NAD-bd"/>
</dbReference>
<comment type="caution">
    <text evidence="20">The sequence shown here is derived from an EMBL/GenBank/DDBJ whole genome shotgun (WGS) entry which is preliminary data.</text>
</comment>
<dbReference type="GO" id="GO:0008941">
    <property type="term" value="F:nitric oxide dioxygenase NAD(P)H activity"/>
    <property type="evidence" value="ECO:0007669"/>
    <property type="project" value="UniProtKB-EC"/>
</dbReference>
<evidence type="ECO:0000256" key="13">
    <source>
        <dbReference type="ARBA" id="ARBA00023027"/>
    </source>
</evidence>
<evidence type="ECO:0000256" key="5">
    <source>
        <dbReference type="ARBA" id="ARBA00022617"/>
    </source>
</evidence>
<dbReference type="PANTHER" id="PTHR43410:SF1">
    <property type="entry name" value="NITRIC OXIDE SYNTHASE"/>
    <property type="match status" value="1"/>
</dbReference>
<dbReference type="SUPFAM" id="SSF52218">
    <property type="entry name" value="Flavoproteins"/>
    <property type="match status" value="1"/>
</dbReference>
<dbReference type="InterPro" id="IPR044940">
    <property type="entry name" value="NOS_dom_2"/>
</dbReference>
<dbReference type="InterPro" id="IPR023173">
    <property type="entry name" value="NADPH_Cyt_P450_Rdtase_alpha"/>
</dbReference>
<keyword evidence="7" id="KW-0288">FMN</keyword>
<evidence type="ECO:0000256" key="8">
    <source>
        <dbReference type="ARBA" id="ARBA00022723"/>
    </source>
</evidence>
<dbReference type="PROSITE" id="PS51384">
    <property type="entry name" value="FAD_FR"/>
    <property type="match status" value="1"/>
</dbReference>
<feature type="region of interest" description="Disordered" evidence="16">
    <location>
        <begin position="1184"/>
        <end position="1219"/>
    </location>
</feature>
<dbReference type="SUPFAM" id="SSF63380">
    <property type="entry name" value="Riboflavin synthase domain-like"/>
    <property type="match status" value="1"/>
</dbReference>
<dbReference type="InterPro" id="IPR000971">
    <property type="entry name" value="Globin"/>
</dbReference>
<dbReference type="Pfam" id="PF00258">
    <property type="entry name" value="Flavodoxin_1"/>
    <property type="match status" value="1"/>
</dbReference>
<comment type="catalytic activity">
    <reaction evidence="15">
        <text>2 nitric oxide + NADPH + 2 O2 = 2 nitrate + NADP(+) + H(+)</text>
        <dbReference type="Rhea" id="RHEA:19465"/>
        <dbReference type="ChEBI" id="CHEBI:15378"/>
        <dbReference type="ChEBI" id="CHEBI:15379"/>
        <dbReference type="ChEBI" id="CHEBI:16480"/>
        <dbReference type="ChEBI" id="CHEBI:17632"/>
        <dbReference type="ChEBI" id="CHEBI:57783"/>
        <dbReference type="ChEBI" id="CHEBI:58349"/>
        <dbReference type="EC" id="1.14.12.17"/>
    </reaction>
</comment>
<evidence type="ECO:0000256" key="6">
    <source>
        <dbReference type="ARBA" id="ARBA00022630"/>
    </source>
</evidence>
<dbReference type="Gene3D" id="3.90.440.10">
    <property type="entry name" value="Nitric Oxide Synthase,Heme Domain,Chain A domain 2"/>
    <property type="match status" value="1"/>
</dbReference>
<dbReference type="Gene3D" id="3.90.340.10">
    <property type="entry name" value="Nitric Oxide Synthase, Chain A, domain 1"/>
    <property type="match status" value="1"/>
</dbReference>
<dbReference type="InterPro" id="IPR029039">
    <property type="entry name" value="Flavoprotein-like_sf"/>
</dbReference>
<evidence type="ECO:0000313" key="20">
    <source>
        <dbReference type="EMBL" id="RYC68078.1"/>
    </source>
</evidence>
<comment type="cofactor">
    <cofactor evidence="2">
        <name>FAD</name>
        <dbReference type="ChEBI" id="CHEBI:57692"/>
    </cofactor>
</comment>
<dbReference type="InterPro" id="IPR001094">
    <property type="entry name" value="Flavdoxin-like"/>
</dbReference>
<dbReference type="SUPFAM" id="SSF52343">
    <property type="entry name" value="Ferredoxin reductase-like, C-terminal NADP-linked domain"/>
    <property type="match status" value="1"/>
</dbReference>
<dbReference type="InterPro" id="IPR012292">
    <property type="entry name" value="Globin/Proto"/>
</dbReference>
<keyword evidence="10" id="KW-0521">NADP</keyword>
<dbReference type="GO" id="GO:0004517">
    <property type="term" value="F:nitric-oxide synthase activity"/>
    <property type="evidence" value="ECO:0007669"/>
    <property type="project" value="InterPro"/>
</dbReference>
<dbReference type="EMBL" id="SBLB01000006">
    <property type="protein sequence ID" value="RYC68078.1"/>
    <property type="molecule type" value="Genomic_DNA"/>
</dbReference>
<dbReference type="InterPro" id="IPR009050">
    <property type="entry name" value="Globin-like_sf"/>
</dbReference>
<dbReference type="GO" id="GO:0046872">
    <property type="term" value="F:metal ion binding"/>
    <property type="evidence" value="ECO:0007669"/>
    <property type="project" value="UniProtKB-KW"/>
</dbReference>
<dbReference type="GO" id="GO:0006809">
    <property type="term" value="P:nitric oxide biosynthetic process"/>
    <property type="evidence" value="ECO:0007669"/>
    <property type="project" value="InterPro"/>
</dbReference>
<comment type="catalytic activity">
    <reaction evidence="14">
        <text>2 nitric oxide + NADH + 2 O2 = 2 nitrate + NAD(+) + H(+)</text>
        <dbReference type="Rhea" id="RHEA:19469"/>
        <dbReference type="ChEBI" id="CHEBI:15378"/>
        <dbReference type="ChEBI" id="CHEBI:15379"/>
        <dbReference type="ChEBI" id="CHEBI:16480"/>
        <dbReference type="ChEBI" id="CHEBI:17632"/>
        <dbReference type="ChEBI" id="CHEBI:57540"/>
        <dbReference type="ChEBI" id="CHEBI:57945"/>
        <dbReference type="EC" id="1.14.12.17"/>
    </reaction>
</comment>
<dbReference type="SUPFAM" id="SSF46458">
    <property type="entry name" value="Globin-like"/>
    <property type="match status" value="1"/>
</dbReference>
<evidence type="ECO:0000256" key="7">
    <source>
        <dbReference type="ARBA" id="ARBA00022643"/>
    </source>
</evidence>
<name>A0A4V1RVV4_9BACT</name>
<dbReference type="InterPro" id="IPR044943">
    <property type="entry name" value="NOS_dom_1"/>
</dbReference>
<evidence type="ECO:0000256" key="11">
    <source>
        <dbReference type="ARBA" id="ARBA00023002"/>
    </source>
</evidence>
<evidence type="ECO:0000256" key="2">
    <source>
        <dbReference type="ARBA" id="ARBA00001974"/>
    </source>
</evidence>
<evidence type="ECO:0000256" key="1">
    <source>
        <dbReference type="ARBA" id="ARBA00001917"/>
    </source>
</evidence>
<dbReference type="Gene3D" id="2.40.30.10">
    <property type="entry name" value="Translation factors"/>
    <property type="match status" value="1"/>
</dbReference>
<dbReference type="Gene3D" id="3.40.50.80">
    <property type="entry name" value="Nucleotide-binding domain of ferredoxin-NADP reductase (FNR) module"/>
    <property type="match status" value="1"/>
</dbReference>
<evidence type="ECO:0000259" key="17">
    <source>
        <dbReference type="PROSITE" id="PS01033"/>
    </source>
</evidence>
<dbReference type="PROSITE" id="PS01033">
    <property type="entry name" value="GLOBIN"/>
    <property type="match status" value="1"/>
</dbReference>
<gene>
    <name evidence="20" type="ORF">EQG79_21730</name>
</gene>
<feature type="domain" description="Flavodoxin-like" evidence="18">
    <location>
        <begin position="715"/>
        <end position="853"/>
    </location>
</feature>
<feature type="domain" description="FAD-binding FR-type" evidence="19">
    <location>
        <begin position="897"/>
        <end position="1145"/>
    </location>
</feature>
<dbReference type="Pfam" id="PF00042">
    <property type="entry name" value="Globin"/>
    <property type="match status" value="1"/>
</dbReference>
<dbReference type="Proteomes" id="UP000290407">
    <property type="component" value="Unassembled WGS sequence"/>
</dbReference>